<dbReference type="PANTHER" id="PTHR45138">
    <property type="entry name" value="REGULATORY COMPONENTS OF SENSORY TRANSDUCTION SYSTEM"/>
    <property type="match status" value="1"/>
</dbReference>
<dbReference type="InterPro" id="IPR043128">
    <property type="entry name" value="Rev_trsase/Diguanyl_cyclase"/>
</dbReference>
<dbReference type="AlphaFoldDB" id="A0A327ZKK2"/>
<feature type="domain" description="GGDEF" evidence="1">
    <location>
        <begin position="158"/>
        <end position="288"/>
    </location>
</feature>
<reference evidence="2 3" key="1">
    <citation type="submission" date="2018-06" db="EMBL/GenBank/DDBJ databases">
        <title>Genomic Encyclopedia of Type Strains, Phase III (KMG-III): the genomes of soil and plant-associated and newly described type strains.</title>
        <authorList>
            <person name="Whitman W."/>
        </authorList>
    </citation>
    <scope>NUCLEOTIDE SEQUENCE [LARGE SCALE GENOMIC DNA]</scope>
    <source>
        <strain evidence="2 3">CGMCC 4.7090</strain>
    </source>
</reference>
<dbReference type="PROSITE" id="PS50887">
    <property type="entry name" value="GGDEF"/>
    <property type="match status" value="1"/>
</dbReference>
<dbReference type="InterPro" id="IPR000160">
    <property type="entry name" value="GGDEF_dom"/>
</dbReference>
<dbReference type="EMBL" id="QLMJ01000002">
    <property type="protein sequence ID" value="RAK42795.1"/>
    <property type="molecule type" value="Genomic_DNA"/>
</dbReference>
<comment type="caution">
    <text evidence="2">The sequence shown here is derived from an EMBL/GenBank/DDBJ whole genome shotgun (WGS) entry which is preliminary data.</text>
</comment>
<sequence length="295" mass="31316">MRFGSESPLAAVIEWLGRLPSRTLTAVSVALVGVMGVADFWTSRDVSVAVAYVLPVFLAAAAGGRSSTRVAAIATLTWTGIEVLTKVGEPIPPGIVIWNLLARFAVLWIVGALGSHLAEKLAEATDLSRTDALTSLPNARSFRESADEEIERMRQTGTPLTAAYLDVDGFKAMNDTNGHAAGDQVLITVARVLESSIGEHGRVARLGGDEFAVLLPGTGLDEALGRLGWLHHNLLDATRQCSPPLGFSIGAVTFDAPPHDAADLVERADRVMYAVKHHARNTVRGERAQLAAQVG</sequence>
<dbReference type="PANTHER" id="PTHR45138:SF9">
    <property type="entry name" value="DIGUANYLATE CYCLASE DGCM-RELATED"/>
    <property type="match status" value="1"/>
</dbReference>
<dbReference type="GO" id="GO:0052621">
    <property type="term" value="F:diguanylate cyclase activity"/>
    <property type="evidence" value="ECO:0007669"/>
    <property type="project" value="TreeGrafter"/>
</dbReference>
<keyword evidence="3" id="KW-1185">Reference proteome</keyword>
<dbReference type="Gene3D" id="3.30.70.270">
    <property type="match status" value="1"/>
</dbReference>
<proteinExistence type="predicted"/>
<gene>
    <name evidence="2" type="ORF">B0I29_102621</name>
</gene>
<dbReference type="NCBIfam" id="TIGR00254">
    <property type="entry name" value="GGDEF"/>
    <property type="match status" value="1"/>
</dbReference>
<organism evidence="2 3">
    <name type="scientific">Actinoplanes lutulentus</name>
    <dbReference type="NCBI Taxonomy" id="1287878"/>
    <lineage>
        <taxon>Bacteria</taxon>
        <taxon>Bacillati</taxon>
        <taxon>Actinomycetota</taxon>
        <taxon>Actinomycetes</taxon>
        <taxon>Micromonosporales</taxon>
        <taxon>Micromonosporaceae</taxon>
        <taxon>Actinoplanes</taxon>
    </lineage>
</organism>
<evidence type="ECO:0000313" key="2">
    <source>
        <dbReference type="EMBL" id="RAK42795.1"/>
    </source>
</evidence>
<dbReference type="InterPro" id="IPR050469">
    <property type="entry name" value="Diguanylate_Cyclase"/>
</dbReference>
<name>A0A327ZKK2_9ACTN</name>
<protein>
    <submittedName>
        <fullName evidence="2">Diguanylate cyclase (GGDEF)-like protein</fullName>
    </submittedName>
</protein>
<accession>A0A327ZKK2</accession>
<dbReference type="Pfam" id="PF00990">
    <property type="entry name" value="GGDEF"/>
    <property type="match status" value="1"/>
</dbReference>
<evidence type="ECO:0000313" key="3">
    <source>
        <dbReference type="Proteomes" id="UP000249341"/>
    </source>
</evidence>
<dbReference type="RefSeq" id="WP_111647909.1">
    <property type="nucleotide sequence ID" value="NZ_JACHWI010000003.1"/>
</dbReference>
<evidence type="ECO:0000259" key="1">
    <source>
        <dbReference type="PROSITE" id="PS50887"/>
    </source>
</evidence>
<dbReference type="SMART" id="SM00267">
    <property type="entry name" value="GGDEF"/>
    <property type="match status" value="1"/>
</dbReference>
<dbReference type="CDD" id="cd01949">
    <property type="entry name" value="GGDEF"/>
    <property type="match status" value="1"/>
</dbReference>
<dbReference type="InterPro" id="IPR029787">
    <property type="entry name" value="Nucleotide_cyclase"/>
</dbReference>
<dbReference type="SUPFAM" id="SSF55073">
    <property type="entry name" value="Nucleotide cyclase"/>
    <property type="match status" value="1"/>
</dbReference>
<dbReference type="OrthoDB" id="23692at2"/>
<dbReference type="Proteomes" id="UP000249341">
    <property type="component" value="Unassembled WGS sequence"/>
</dbReference>